<dbReference type="Proteomes" id="UP000199446">
    <property type="component" value="Unassembled WGS sequence"/>
</dbReference>
<protein>
    <submittedName>
        <fullName evidence="1">Uncharacterized protein</fullName>
    </submittedName>
</protein>
<gene>
    <name evidence="1" type="ORF">SAMN04488243_1131</name>
</gene>
<sequence>MVVPPEYKTMRVGKDLHLAVSKAKRGFSPDLLLATEEDLEKYRDAWTSLYPKVLREGRVLYAA</sequence>
<name>A0A1G7G908_9DEIN</name>
<reference evidence="2" key="1">
    <citation type="submission" date="2016-10" db="EMBL/GenBank/DDBJ databases">
        <authorList>
            <person name="Varghese N."/>
            <person name="Submissions S."/>
        </authorList>
    </citation>
    <scope>NUCLEOTIDE SEQUENCE [LARGE SCALE GENOMIC DNA]</scope>
    <source>
        <strain evidence="2">CGMCC 1.6992</strain>
    </source>
</reference>
<dbReference type="EMBL" id="FNBC01000013">
    <property type="protein sequence ID" value="SDE84634.1"/>
    <property type="molecule type" value="Genomic_DNA"/>
</dbReference>
<evidence type="ECO:0000313" key="2">
    <source>
        <dbReference type="Proteomes" id="UP000199446"/>
    </source>
</evidence>
<dbReference type="AlphaFoldDB" id="A0A1G7G908"/>
<evidence type="ECO:0000313" key="1">
    <source>
        <dbReference type="EMBL" id="SDE84634.1"/>
    </source>
</evidence>
<accession>A0A1G7G908</accession>
<dbReference type="STRING" id="482827.SAMN04488243_1131"/>
<keyword evidence="2" id="KW-1185">Reference proteome</keyword>
<proteinExistence type="predicted"/>
<organism evidence="1 2">
    <name type="scientific">Thermus arciformis</name>
    <dbReference type="NCBI Taxonomy" id="482827"/>
    <lineage>
        <taxon>Bacteria</taxon>
        <taxon>Thermotogati</taxon>
        <taxon>Deinococcota</taxon>
        <taxon>Deinococci</taxon>
        <taxon>Thermales</taxon>
        <taxon>Thermaceae</taxon>
        <taxon>Thermus</taxon>
    </lineage>
</organism>